<organism evidence="1 2">
    <name type="scientific">Panagrolaimus sp. PS1159</name>
    <dbReference type="NCBI Taxonomy" id="55785"/>
    <lineage>
        <taxon>Eukaryota</taxon>
        <taxon>Metazoa</taxon>
        <taxon>Ecdysozoa</taxon>
        <taxon>Nematoda</taxon>
        <taxon>Chromadorea</taxon>
        <taxon>Rhabditida</taxon>
        <taxon>Tylenchina</taxon>
        <taxon>Panagrolaimomorpha</taxon>
        <taxon>Panagrolaimoidea</taxon>
        <taxon>Panagrolaimidae</taxon>
        <taxon>Panagrolaimus</taxon>
    </lineage>
</organism>
<accession>A0AC35FQX1</accession>
<name>A0AC35FQX1_9BILA</name>
<dbReference type="WBParaSite" id="PS1159_v2.g20002.t1">
    <property type="protein sequence ID" value="PS1159_v2.g20002.t1"/>
    <property type="gene ID" value="PS1159_v2.g20002"/>
</dbReference>
<dbReference type="Proteomes" id="UP000887580">
    <property type="component" value="Unplaced"/>
</dbReference>
<protein>
    <submittedName>
        <fullName evidence="2">Uncharacterized protein</fullName>
    </submittedName>
</protein>
<evidence type="ECO:0000313" key="2">
    <source>
        <dbReference type="WBParaSite" id="PS1159_v2.g20002.t1"/>
    </source>
</evidence>
<evidence type="ECO:0000313" key="1">
    <source>
        <dbReference type="Proteomes" id="UP000887580"/>
    </source>
</evidence>
<sequence length="586" mass="66801">MSKIIKKLSRLLYWIVPNKPVDETNAEKFMEVLLKKNLIENAEDPKMKADAFKDNTDKFYRFLAENMCDEIQKTKPMKRSNSLRSSNPLARSSASFQRPPSNLDRRISSSYSTLHNLIKAESMIKEDALKDTFVRHIPKHPSTIKDAIPDTIYDKISETPSLPTLAVGEDIDFLKAWKQSLRSFISNEQLVFYLSTQVHGDIIRWNSVQVGESGVVKIQDPKNDLPSEVKRGLKLLMNWTAESYVTEGQSATQVFEKLCAVLSCFSPLVPEAEAKKLVKVWEYFSKQVLGDRYDNQFVRNDMPLFTTSKLSTNPSMFSASTNSSFSSRQINYIDDYETPMPRNTRAQFHKNIAAAAAAPTPTTIDFDTSNASSTINDVFSCPTFKAALQTVLLSFPSTTRRTLHLICRYIKRIATNSNLKLSEKKSNLEYLIDRMGMFLFDFSANYISFKDAICLIQIMVERQTAVFSPSCVIIDNAEKLYNSRVKGTPAPTIVKYCQQIDKEEYLQQSADTDGQLLVLLESIIADENLSENQKNKKLDSFRATYPHLYKHRFPQASFIKPKRQATPTRIMNRIRSVVRSSSTKRT</sequence>
<proteinExistence type="predicted"/>
<reference evidence="2" key="1">
    <citation type="submission" date="2022-11" db="UniProtKB">
        <authorList>
            <consortium name="WormBaseParasite"/>
        </authorList>
    </citation>
    <scope>IDENTIFICATION</scope>
</reference>